<dbReference type="GO" id="GO:0032259">
    <property type="term" value="P:methylation"/>
    <property type="evidence" value="ECO:0007669"/>
    <property type="project" value="UniProtKB-KW"/>
</dbReference>
<dbReference type="EMBL" id="JACHYB010000001">
    <property type="protein sequence ID" value="MBB3187645.1"/>
    <property type="molecule type" value="Genomic_DNA"/>
</dbReference>
<organism evidence="2 3">
    <name type="scientific">Microbacter margulisiae</name>
    <dbReference type="NCBI Taxonomy" id="1350067"/>
    <lineage>
        <taxon>Bacteria</taxon>
        <taxon>Pseudomonadati</taxon>
        <taxon>Bacteroidota</taxon>
        <taxon>Bacteroidia</taxon>
        <taxon>Bacteroidales</taxon>
        <taxon>Porphyromonadaceae</taxon>
        <taxon>Microbacter</taxon>
    </lineage>
</organism>
<comment type="caution">
    <text evidence="2">The sequence shown here is derived from an EMBL/GenBank/DDBJ whole genome shotgun (WGS) entry which is preliminary data.</text>
</comment>
<dbReference type="PANTHER" id="PTHR43861:SF1">
    <property type="entry name" value="TRANS-ACONITATE 2-METHYLTRANSFERASE"/>
    <property type="match status" value="1"/>
</dbReference>
<gene>
    <name evidence="2" type="ORF">FHX64_001808</name>
</gene>
<reference evidence="2 3" key="1">
    <citation type="submission" date="2020-08" db="EMBL/GenBank/DDBJ databases">
        <title>Genomic Encyclopedia of Type Strains, Phase IV (KMG-IV): sequencing the most valuable type-strain genomes for metagenomic binning, comparative biology and taxonomic classification.</title>
        <authorList>
            <person name="Goeker M."/>
        </authorList>
    </citation>
    <scope>NUCLEOTIDE SEQUENCE [LARGE SCALE GENOMIC DNA]</scope>
    <source>
        <strain evidence="2 3">DSM 27471</strain>
    </source>
</reference>
<feature type="domain" description="Methyltransferase" evidence="1">
    <location>
        <begin position="31"/>
        <end position="143"/>
    </location>
</feature>
<evidence type="ECO:0000259" key="1">
    <source>
        <dbReference type="Pfam" id="PF13847"/>
    </source>
</evidence>
<evidence type="ECO:0000313" key="2">
    <source>
        <dbReference type="EMBL" id="MBB3187645.1"/>
    </source>
</evidence>
<sequence length="256" mass="29783">MAEWDSTQYLKFNNERTQPSVDLANHIIKEKPLKMIDIGCGPGNSTNVLAQRFPDAYILGVDNSPNMIEAAKKNYPNLHFMLCDASKELGSLERDFDVVFSNACIQWIPNHKVLLSNMLGLLKDNGVLAIQTPMNDEEPIHQIIGEVATSDKWRHHFPNPRIFYNLKQGEYYDLLSDIASDFSMWQTTYFHKMKSHHDIMEWYRGTGLRPYLDVLDEADRVAFEKEIYDKLVIAYPKQRNGDIIFRFPRFFFIAIK</sequence>
<dbReference type="Proteomes" id="UP000544222">
    <property type="component" value="Unassembled WGS sequence"/>
</dbReference>
<dbReference type="SUPFAM" id="SSF53335">
    <property type="entry name" value="S-adenosyl-L-methionine-dependent methyltransferases"/>
    <property type="match status" value="1"/>
</dbReference>
<protein>
    <submittedName>
        <fullName evidence="2">Trans-aconitate 2-methyltransferase</fullName>
        <ecNumber evidence="2">2.1.1.144</ecNumber>
    </submittedName>
</protein>
<dbReference type="AlphaFoldDB" id="A0A7W5DRA3"/>
<dbReference type="Pfam" id="PF13847">
    <property type="entry name" value="Methyltransf_31"/>
    <property type="match status" value="1"/>
</dbReference>
<proteinExistence type="predicted"/>
<keyword evidence="3" id="KW-1185">Reference proteome</keyword>
<dbReference type="Gene3D" id="1.10.150.290">
    <property type="entry name" value="S-adenosyl-L-methionine-dependent methyltransferases"/>
    <property type="match status" value="1"/>
</dbReference>
<keyword evidence="2" id="KW-0808">Transferase</keyword>
<keyword evidence="2" id="KW-0489">Methyltransferase</keyword>
<dbReference type="CDD" id="cd02440">
    <property type="entry name" value="AdoMet_MTases"/>
    <property type="match status" value="1"/>
</dbReference>
<dbReference type="InterPro" id="IPR029063">
    <property type="entry name" value="SAM-dependent_MTases_sf"/>
</dbReference>
<dbReference type="InterPro" id="IPR023149">
    <property type="entry name" value="Trans_acon_MeTrfase_C"/>
</dbReference>
<name>A0A7W5DRA3_9PORP</name>
<dbReference type="InterPro" id="IPR025714">
    <property type="entry name" value="Methyltranfer_dom"/>
</dbReference>
<dbReference type="GO" id="GO:0030798">
    <property type="term" value="F:trans-aconitate 2-methyltransferase activity"/>
    <property type="evidence" value="ECO:0007669"/>
    <property type="project" value="UniProtKB-EC"/>
</dbReference>
<dbReference type="EC" id="2.1.1.144" evidence="2"/>
<dbReference type="RefSeq" id="WP_183413390.1">
    <property type="nucleotide sequence ID" value="NZ_JACHYB010000001.1"/>
</dbReference>
<accession>A0A7W5DRA3</accession>
<evidence type="ECO:0000313" key="3">
    <source>
        <dbReference type="Proteomes" id="UP000544222"/>
    </source>
</evidence>
<dbReference type="Gene3D" id="3.40.50.150">
    <property type="entry name" value="Vaccinia Virus protein VP39"/>
    <property type="match status" value="1"/>
</dbReference>
<dbReference type="PANTHER" id="PTHR43861">
    <property type="entry name" value="TRANS-ACONITATE 2-METHYLTRANSFERASE-RELATED"/>
    <property type="match status" value="1"/>
</dbReference>